<dbReference type="EMBL" id="LCFD01000019">
    <property type="protein sequence ID" value="KKS85269.1"/>
    <property type="molecule type" value="Genomic_DNA"/>
</dbReference>
<reference evidence="3 4" key="1">
    <citation type="journal article" date="2015" name="Nature">
        <title>rRNA introns, odd ribosomes, and small enigmatic genomes across a large radiation of phyla.</title>
        <authorList>
            <person name="Brown C.T."/>
            <person name="Hug L.A."/>
            <person name="Thomas B.C."/>
            <person name="Sharon I."/>
            <person name="Castelle C.J."/>
            <person name="Singh A."/>
            <person name="Wilkins M.J."/>
            <person name="Williams K.H."/>
            <person name="Banfield J.F."/>
        </authorList>
    </citation>
    <scope>NUCLEOTIDE SEQUENCE [LARGE SCALE GENOMIC DNA]</scope>
</reference>
<evidence type="ECO:0000313" key="3">
    <source>
        <dbReference type="EMBL" id="KKS85269.1"/>
    </source>
</evidence>
<organism evidence="3 4">
    <name type="scientific">Candidatus Gottesmanbacteria bacterium GW2011_GWB1_43_11</name>
    <dbReference type="NCBI Taxonomy" id="1618446"/>
    <lineage>
        <taxon>Bacteria</taxon>
        <taxon>Candidatus Gottesmaniibacteriota</taxon>
    </lineage>
</organism>
<protein>
    <submittedName>
        <fullName evidence="3">Cell surface protein, GY family</fullName>
    </submittedName>
</protein>
<gene>
    <name evidence="3" type="ORF">UV61_C0019G0033</name>
</gene>
<feature type="transmembrane region" description="Helical" evidence="2">
    <location>
        <begin position="197"/>
        <end position="219"/>
    </location>
</feature>
<evidence type="ECO:0000256" key="2">
    <source>
        <dbReference type="SAM" id="Phobius"/>
    </source>
</evidence>
<keyword evidence="2" id="KW-1133">Transmembrane helix</keyword>
<feature type="compositionally biased region" description="Low complexity" evidence="1">
    <location>
        <begin position="112"/>
        <end position="124"/>
    </location>
</feature>
<keyword evidence="2" id="KW-0812">Transmembrane</keyword>
<dbReference type="AlphaFoldDB" id="A0A0G1CIG5"/>
<sequence>MVRYCGELDAVKNYAADPETHVAAMISTGQDANGRPTSDEIPVVYINPQTAEVTLLKAAPDGPSIEEIKAHLEVYGPNGAIWVGSAVNGTGAGSTPVATVQVNPTVMGTLAPTGTPQPTSTVQPTPVPSPTPTTAVIVPPPPEPVDKVEAPPVVPPPSGPSAWDRFTGFLGNLWNGIVSFLGWLVGALGWILAALAILLLCLSPFLITGMLLFGGLWLLKKFVLGNGAPGLVALVPLAVRFLWAPIAALVATLLGLLGSVVNGVLTVVGWCLVGIGIIILILVVIWLIRRLTAFVRSLRARRAAPTAAPTA</sequence>
<feature type="transmembrane region" description="Helical" evidence="2">
    <location>
        <begin position="263"/>
        <end position="288"/>
    </location>
</feature>
<feature type="transmembrane region" description="Helical" evidence="2">
    <location>
        <begin position="173"/>
        <end position="191"/>
    </location>
</feature>
<proteinExistence type="predicted"/>
<accession>A0A0G1CIG5</accession>
<evidence type="ECO:0000313" key="4">
    <source>
        <dbReference type="Proteomes" id="UP000034050"/>
    </source>
</evidence>
<comment type="caution">
    <text evidence="3">The sequence shown here is derived from an EMBL/GenBank/DDBJ whole genome shotgun (WGS) entry which is preliminary data.</text>
</comment>
<name>A0A0G1CIG5_9BACT</name>
<keyword evidence="2" id="KW-0472">Membrane</keyword>
<evidence type="ECO:0000256" key="1">
    <source>
        <dbReference type="SAM" id="MobiDB-lite"/>
    </source>
</evidence>
<dbReference type="Proteomes" id="UP000034050">
    <property type="component" value="Unassembled WGS sequence"/>
</dbReference>
<feature type="region of interest" description="Disordered" evidence="1">
    <location>
        <begin position="112"/>
        <end position="131"/>
    </location>
</feature>
<feature type="transmembrane region" description="Helical" evidence="2">
    <location>
        <begin position="231"/>
        <end position="257"/>
    </location>
</feature>